<evidence type="ECO:0000256" key="1">
    <source>
        <dbReference type="SAM" id="SignalP"/>
    </source>
</evidence>
<evidence type="ECO:0000313" key="2">
    <source>
        <dbReference type="EMBL" id="KFV09380.1"/>
    </source>
</evidence>
<dbReference type="Proteomes" id="UP000053661">
    <property type="component" value="Unassembled WGS sequence"/>
</dbReference>
<dbReference type="Pfam" id="PF08189">
    <property type="entry name" value="Meleagrin"/>
    <property type="match status" value="1"/>
</dbReference>
<dbReference type="EMBL" id="KL456234">
    <property type="protein sequence ID" value="KFV09380.1"/>
    <property type="molecule type" value="Genomic_DNA"/>
</dbReference>
<gene>
    <name evidence="2" type="ORF">N340_05231</name>
</gene>
<keyword evidence="3" id="KW-1185">Reference proteome</keyword>
<name>A0A093C087_TAUER</name>
<evidence type="ECO:0000313" key="3">
    <source>
        <dbReference type="Proteomes" id="UP000053661"/>
    </source>
</evidence>
<feature type="signal peptide" evidence="1">
    <location>
        <begin position="1"/>
        <end position="22"/>
    </location>
</feature>
<dbReference type="InterPro" id="IPR012573">
    <property type="entry name" value="Meleagrin/Cygnin"/>
</dbReference>
<feature type="chain" id="PRO_5001882967" evidence="1">
    <location>
        <begin position="23"/>
        <end position="63"/>
    </location>
</feature>
<organism evidence="2 3">
    <name type="scientific">Tauraco erythrolophus</name>
    <name type="common">Red-crested turaco</name>
    <dbReference type="NCBI Taxonomy" id="121530"/>
    <lineage>
        <taxon>Eukaryota</taxon>
        <taxon>Metazoa</taxon>
        <taxon>Chordata</taxon>
        <taxon>Craniata</taxon>
        <taxon>Vertebrata</taxon>
        <taxon>Euteleostomi</taxon>
        <taxon>Archelosauria</taxon>
        <taxon>Archosauria</taxon>
        <taxon>Dinosauria</taxon>
        <taxon>Saurischia</taxon>
        <taxon>Theropoda</taxon>
        <taxon>Coelurosauria</taxon>
        <taxon>Aves</taxon>
        <taxon>Neognathae</taxon>
        <taxon>Neoaves</taxon>
        <taxon>Otidimorphae</taxon>
        <taxon>Musophagiformes</taxon>
        <taxon>Musophagidae</taxon>
        <taxon>Tauraco</taxon>
    </lineage>
</organism>
<reference evidence="2 3" key="1">
    <citation type="submission" date="2014-04" db="EMBL/GenBank/DDBJ databases">
        <title>Genome evolution of avian class.</title>
        <authorList>
            <person name="Zhang G."/>
            <person name="Li C."/>
        </authorList>
    </citation>
    <scope>NUCLEOTIDE SEQUENCE [LARGE SCALE GENOMIC DNA]</scope>
    <source>
        <strain evidence="2">BGI_N340</strain>
    </source>
</reference>
<dbReference type="Gene3D" id="3.10.360.10">
    <property type="entry name" value="Antimicrobial Peptide, Beta-defensin 2, Chain A"/>
    <property type="match status" value="1"/>
</dbReference>
<keyword evidence="1" id="KW-0732">Signal</keyword>
<accession>A0A093C087</accession>
<proteinExistence type="predicted"/>
<sequence>MRFLYLVFTVFLLVSLAVPGYGQILKHCPKVGYCASKCSKADESLLSFDCKYRCCVPPIWKGK</sequence>
<dbReference type="AlphaFoldDB" id="A0A093C087"/>
<protein>
    <submittedName>
        <fullName evidence="2">Cygnin</fullName>
    </submittedName>
</protein>